<gene>
    <name evidence="1" type="ORF">GCM10011572_51560</name>
</gene>
<sequence>MDVRQPCRPDANARQADGNIFRVTVDFEFGTEHRTVVWARQPHDREIYLFALTDMRTSAGAGLVGKVLRWKVEPLSAAASSDT</sequence>
<name>A0ABQ1LKV9_9BURK</name>
<dbReference type="Proteomes" id="UP000622638">
    <property type="component" value="Unassembled WGS sequence"/>
</dbReference>
<evidence type="ECO:0000313" key="2">
    <source>
        <dbReference type="Proteomes" id="UP000622638"/>
    </source>
</evidence>
<evidence type="ECO:0000313" key="1">
    <source>
        <dbReference type="EMBL" id="GGC23706.1"/>
    </source>
</evidence>
<organism evidence="1 2">
    <name type="scientific">Pseudoduganella buxea</name>
    <dbReference type="NCBI Taxonomy" id="1949069"/>
    <lineage>
        <taxon>Bacteria</taxon>
        <taxon>Pseudomonadati</taxon>
        <taxon>Pseudomonadota</taxon>
        <taxon>Betaproteobacteria</taxon>
        <taxon>Burkholderiales</taxon>
        <taxon>Oxalobacteraceae</taxon>
        <taxon>Telluria group</taxon>
        <taxon>Pseudoduganella</taxon>
    </lineage>
</organism>
<proteinExistence type="predicted"/>
<dbReference type="EMBL" id="BMKG01000038">
    <property type="protein sequence ID" value="GGC23706.1"/>
    <property type="molecule type" value="Genomic_DNA"/>
</dbReference>
<reference evidence="2" key="1">
    <citation type="journal article" date="2019" name="Int. J. Syst. Evol. Microbiol.">
        <title>The Global Catalogue of Microorganisms (GCM) 10K type strain sequencing project: providing services to taxonomists for standard genome sequencing and annotation.</title>
        <authorList>
            <consortium name="The Broad Institute Genomics Platform"/>
            <consortium name="The Broad Institute Genome Sequencing Center for Infectious Disease"/>
            <person name="Wu L."/>
            <person name="Ma J."/>
        </authorList>
    </citation>
    <scope>NUCLEOTIDE SEQUENCE [LARGE SCALE GENOMIC DNA]</scope>
    <source>
        <strain evidence="2">CGMCC 1.15931</strain>
    </source>
</reference>
<accession>A0ABQ1LKV9</accession>
<protein>
    <submittedName>
        <fullName evidence="1">Uncharacterized protein</fullName>
    </submittedName>
</protein>
<keyword evidence="2" id="KW-1185">Reference proteome</keyword>
<comment type="caution">
    <text evidence="1">The sequence shown here is derived from an EMBL/GenBank/DDBJ whole genome shotgun (WGS) entry which is preliminary data.</text>
</comment>